<dbReference type="InterPro" id="IPR003265">
    <property type="entry name" value="HhH-GPD_domain"/>
</dbReference>
<reference evidence="7" key="1">
    <citation type="submission" date="2016-12" db="EMBL/GenBank/DDBJ databases">
        <authorList>
            <person name="Varghese N."/>
            <person name="Submissions S."/>
        </authorList>
    </citation>
    <scope>NUCLEOTIDE SEQUENCE [LARGE SCALE GENOMIC DNA]</scope>
    <source>
        <strain evidence="7">DSM 13020</strain>
    </source>
</reference>
<keyword evidence="3" id="KW-0408">Iron</keyword>
<evidence type="ECO:0000256" key="4">
    <source>
        <dbReference type="ARBA" id="ARBA00023014"/>
    </source>
</evidence>
<evidence type="ECO:0000256" key="2">
    <source>
        <dbReference type="ARBA" id="ARBA00022723"/>
    </source>
</evidence>
<gene>
    <name evidence="6" type="ORF">SAMN02745226_00291</name>
</gene>
<protein>
    <submittedName>
        <fullName evidence="6">DNA-3-methyladenine glycosylase III</fullName>
    </submittedName>
</protein>
<dbReference type="Gene3D" id="1.10.340.30">
    <property type="entry name" value="Hypothetical protein, domain 2"/>
    <property type="match status" value="1"/>
</dbReference>
<keyword evidence="1" id="KW-0004">4Fe-4S</keyword>
<dbReference type="InterPro" id="IPR011257">
    <property type="entry name" value="DNA_glycosylase"/>
</dbReference>
<evidence type="ECO:0000313" key="7">
    <source>
        <dbReference type="Proteomes" id="UP000184207"/>
    </source>
</evidence>
<name>A0A1M7RXJ7_FERGO</name>
<keyword evidence="4" id="KW-0411">Iron-sulfur</keyword>
<evidence type="ECO:0000256" key="3">
    <source>
        <dbReference type="ARBA" id="ARBA00023004"/>
    </source>
</evidence>
<dbReference type="AlphaFoldDB" id="A0A1M7RXJ7"/>
<keyword evidence="7" id="KW-1185">Reference proteome</keyword>
<dbReference type="RefSeq" id="WP_072757540.1">
    <property type="nucleotide sequence ID" value="NZ_FRDJ01000001.1"/>
</dbReference>
<evidence type="ECO:0000313" key="6">
    <source>
        <dbReference type="EMBL" id="SHN50854.1"/>
    </source>
</evidence>
<dbReference type="InterPro" id="IPR023170">
    <property type="entry name" value="HhH_base_excis_C"/>
</dbReference>
<dbReference type="EMBL" id="FRDJ01000001">
    <property type="protein sequence ID" value="SHN50854.1"/>
    <property type="molecule type" value="Genomic_DNA"/>
</dbReference>
<dbReference type="Pfam" id="PF00730">
    <property type="entry name" value="HhH-GPD"/>
    <property type="match status" value="1"/>
</dbReference>
<dbReference type="CDD" id="cd00056">
    <property type="entry name" value="ENDO3c"/>
    <property type="match status" value="1"/>
</dbReference>
<accession>A0A1M7RXJ7</accession>
<dbReference type="Proteomes" id="UP000184207">
    <property type="component" value="Unassembled WGS sequence"/>
</dbReference>
<dbReference type="GO" id="GO:0051539">
    <property type="term" value="F:4 iron, 4 sulfur cluster binding"/>
    <property type="evidence" value="ECO:0007669"/>
    <property type="project" value="UniProtKB-KW"/>
</dbReference>
<dbReference type="GO" id="GO:0006284">
    <property type="term" value="P:base-excision repair"/>
    <property type="evidence" value="ECO:0007669"/>
    <property type="project" value="InterPro"/>
</dbReference>
<evidence type="ECO:0000259" key="5">
    <source>
        <dbReference type="SMART" id="SM00478"/>
    </source>
</evidence>
<keyword evidence="2" id="KW-0479">Metal-binding</keyword>
<organism evidence="6 7">
    <name type="scientific">Fervidobacterium gondwanense DSM 13020</name>
    <dbReference type="NCBI Taxonomy" id="1121883"/>
    <lineage>
        <taxon>Bacteria</taxon>
        <taxon>Thermotogati</taxon>
        <taxon>Thermotogota</taxon>
        <taxon>Thermotogae</taxon>
        <taxon>Thermotogales</taxon>
        <taxon>Fervidobacteriaceae</taxon>
        <taxon>Fervidobacterium</taxon>
    </lineage>
</organism>
<dbReference type="Gene3D" id="1.10.1670.10">
    <property type="entry name" value="Helix-hairpin-Helix base-excision DNA repair enzymes (C-terminal)"/>
    <property type="match status" value="1"/>
</dbReference>
<dbReference type="STRING" id="1121883.SAMN02745226_00291"/>
<dbReference type="PIRSF" id="PIRSF001435">
    <property type="entry name" value="Nth"/>
    <property type="match status" value="1"/>
</dbReference>
<dbReference type="GO" id="GO:0046872">
    <property type="term" value="F:metal ion binding"/>
    <property type="evidence" value="ECO:0007669"/>
    <property type="project" value="UniProtKB-KW"/>
</dbReference>
<dbReference type="OrthoDB" id="9802365at2"/>
<dbReference type="SMART" id="SM00478">
    <property type="entry name" value="ENDO3c"/>
    <property type="match status" value="1"/>
</dbReference>
<feature type="domain" description="HhH-GPD" evidence="5">
    <location>
        <begin position="34"/>
        <end position="192"/>
    </location>
</feature>
<dbReference type="PANTHER" id="PTHR10359">
    <property type="entry name" value="A/G-SPECIFIC ADENINE GLYCOSYLASE/ENDONUCLEASE III"/>
    <property type="match status" value="1"/>
</dbReference>
<sequence>MKFTELYDELKSIYGELGKWWPGAREEIIVSAVLTQNTNWQNVEKALVNIRKYCQGDILQCLGKLSEQELSELIRPAGFFNIKAKRLKNLLQWIETYGYDLDKISTLDTENLRKELLSINGIGKETADSIILYAFEKPIFVVDAYTKRIVRRIFDIEYKEYDESRKLFEETFTKDVKLYQEFHGLIVEHAKALCRTKPLCEQCPIADCLYKSQKSKSGE</sequence>
<dbReference type="PANTHER" id="PTHR10359:SF19">
    <property type="entry name" value="DNA REPAIR GLYCOSYLASE MJ1434-RELATED"/>
    <property type="match status" value="1"/>
</dbReference>
<dbReference type="SUPFAM" id="SSF48150">
    <property type="entry name" value="DNA-glycosylase"/>
    <property type="match status" value="1"/>
</dbReference>
<evidence type="ECO:0000256" key="1">
    <source>
        <dbReference type="ARBA" id="ARBA00022485"/>
    </source>
</evidence>
<proteinExistence type="predicted"/>
<dbReference type="GO" id="GO:0003824">
    <property type="term" value="F:catalytic activity"/>
    <property type="evidence" value="ECO:0007669"/>
    <property type="project" value="InterPro"/>
</dbReference>